<dbReference type="Proteomes" id="UP001328107">
    <property type="component" value="Unassembled WGS sequence"/>
</dbReference>
<sequence length="66" mass="7608">MRNILTSTGNWKFRLVGVKIKLARTSFCCLDCNYSIHFSSTCVPFFTSSRMISAVKPPKNKMQEMR</sequence>
<evidence type="ECO:0000313" key="2">
    <source>
        <dbReference type="Proteomes" id="UP001328107"/>
    </source>
</evidence>
<proteinExistence type="predicted"/>
<keyword evidence="2" id="KW-1185">Reference proteome</keyword>
<feature type="non-terminal residue" evidence="1">
    <location>
        <position position="66"/>
    </location>
</feature>
<accession>A0AAN5CTT6</accession>
<protein>
    <submittedName>
        <fullName evidence="1">Uncharacterized protein</fullName>
    </submittedName>
</protein>
<organism evidence="1 2">
    <name type="scientific">Pristionchus mayeri</name>
    <dbReference type="NCBI Taxonomy" id="1317129"/>
    <lineage>
        <taxon>Eukaryota</taxon>
        <taxon>Metazoa</taxon>
        <taxon>Ecdysozoa</taxon>
        <taxon>Nematoda</taxon>
        <taxon>Chromadorea</taxon>
        <taxon>Rhabditida</taxon>
        <taxon>Rhabditina</taxon>
        <taxon>Diplogasteromorpha</taxon>
        <taxon>Diplogasteroidea</taxon>
        <taxon>Neodiplogasteridae</taxon>
        <taxon>Pristionchus</taxon>
    </lineage>
</organism>
<dbReference type="EMBL" id="BTRK01000004">
    <property type="protein sequence ID" value="GMR50733.1"/>
    <property type="molecule type" value="Genomic_DNA"/>
</dbReference>
<gene>
    <name evidence="1" type="ORF">PMAYCL1PPCAC_20928</name>
</gene>
<name>A0AAN5CTT6_9BILA</name>
<dbReference type="AlphaFoldDB" id="A0AAN5CTT6"/>
<evidence type="ECO:0000313" key="1">
    <source>
        <dbReference type="EMBL" id="GMR50733.1"/>
    </source>
</evidence>
<comment type="caution">
    <text evidence="1">The sequence shown here is derived from an EMBL/GenBank/DDBJ whole genome shotgun (WGS) entry which is preliminary data.</text>
</comment>
<reference evidence="2" key="1">
    <citation type="submission" date="2022-10" db="EMBL/GenBank/DDBJ databases">
        <title>Genome assembly of Pristionchus species.</title>
        <authorList>
            <person name="Yoshida K."/>
            <person name="Sommer R.J."/>
        </authorList>
    </citation>
    <scope>NUCLEOTIDE SEQUENCE [LARGE SCALE GENOMIC DNA]</scope>
    <source>
        <strain evidence="2">RS5460</strain>
    </source>
</reference>